<evidence type="ECO:0000313" key="4">
    <source>
        <dbReference type="EMBL" id="EFJ18750.1"/>
    </source>
</evidence>
<keyword evidence="3" id="KW-1133">Transmembrane helix</keyword>
<protein>
    <submittedName>
        <fullName evidence="4">Uncharacterized protein</fullName>
    </submittedName>
</protein>
<gene>
    <name evidence="4" type="ORF">SELMODRAFT_420072</name>
</gene>
<organism evidence="5">
    <name type="scientific">Selaginella moellendorffii</name>
    <name type="common">Spikemoss</name>
    <dbReference type="NCBI Taxonomy" id="88036"/>
    <lineage>
        <taxon>Eukaryota</taxon>
        <taxon>Viridiplantae</taxon>
        <taxon>Streptophyta</taxon>
        <taxon>Embryophyta</taxon>
        <taxon>Tracheophyta</taxon>
        <taxon>Lycopodiopsida</taxon>
        <taxon>Selaginellales</taxon>
        <taxon>Selaginellaceae</taxon>
        <taxon>Selaginella</taxon>
    </lineage>
</organism>
<dbReference type="KEGG" id="smo:SELMODRAFT_420072"/>
<keyword evidence="5" id="KW-1185">Reference proteome</keyword>
<keyword evidence="3" id="KW-0812">Transmembrane</keyword>
<feature type="region of interest" description="Disordered" evidence="2">
    <location>
        <begin position="567"/>
        <end position="586"/>
    </location>
</feature>
<keyword evidence="1" id="KW-0175">Coiled coil</keyword>
<dbReference type="Gramene" id="EFJ18750">
    <property type="protein sequence ID" value="EFJ18750"/>
    <property type="gene ID" value="SELMODRAFT_420072"/>
</dbReference>
<evidence type="ECO:0000256" key="1">
    <source>
        <dbReference type="SAM" id="Coils"/>
    </source>
</evidence>
<dbReference type="AlphaFoldDB" id="D8SAG3"/>
<accession>D8SAG3</accession>
<dbReference type="HOGENOM" id="CLU_465725_0_0_1"/>
<feature type="coiled-coil region" evidence="1">
    <location>
        <begin position="396"/>
        <end position="423"/>
    </location>
</feature>
<keyword evidence="3" id="KW-0472">Membrane</keyword>
<evidence type="ECO:0000313" key="5">
    <source>
        <dbReference type="Proteomes" id="UP000001514"/>
    </source>
</evidence>
<dbReference type="InParanoid" id="D8SAG3"/>
<dbReference type="Proteomes" id="UP000001514">
    <property type="component" value="Unassembled WGS sequence"/>
</dbReference>
<proteinExistence type="predicted"/>
<feature type="transmembrane region" description="Helical" evidence="3">
    <location>
        <begin position="33"/>
        <end position="53"/>
    </location>
</feature>
<sequence length="586" mass="65769">MRSIPSILSSPLYLFCEKFFKVQDSPSFTRRTLLRVPDMFLAIWLAALAFPFLQVSAPHAIFGACIIPWIAYIVIFWEKALSGVLQPAFPKLSWETTFSINLKHYNLDGSDERTRIMGQHNSPHKTRADTKLASICFNEGHCSCCNPNPNHRVEELEYVVTDCHANLGGRERGFFAEMAASSLRERGNRHFWSDSENLSPLVRYARLSKAVADYSSALSHLDRSSHGSGDGDEHRAERSRCHKNLPSAHRRLAMVALLCHDCCGEDVASFHLSSSVRDSLDAISYGSGIQSKDWIAWIKAALLDFAAIAASDPVLGSESSLAKACKIFQRHPQGSIHASAVLHRAYCEALLRKAEEMIQDADRGEAVRSFLAALGILSDCAAPLEVAATQCEGRAFRDFRHELRELQRRVELKRRLCESIQARKKGEDFRELAGRSRDPEQRLEILVSALDQFRESERLARDCDEEARVLALGGVGQLLVTLGLEEQGESAYTSAIAIGDSLLQHKRRKNFSELVERMKSAYQALAMRKRDHEELKTKVSMRLEANFAKNKHNLSKFLEFLLAEHPPPGLDPADRDRIVDESVQSP</sequence>
<evidence type="ECO:0000256" key="2">
    <source>
        <dbReference type="SAM" id="MobiDB-lite"/>
    </source>
</evidence>
<evidence type="ECO:0000256" key="3">
    <source>
        <dbReference type="SAM" id="Phobius"/>
    </source>
</evidence>
<reference evidence="4 5" key="1">
    <citation type="journal article" date="2011" name="Science">
        <title>The Selaginella genome identifies genetic changes associated with the evolution of vascular plants.</title>
        <authorList>
            <person name="Banks J.A."/>
            <person name="Nishiyama T."/>
            <person name="Hasebe M."/>
            <person name="Bowman J.L."/>
            <person name="Gribskov M."/>
            <person name="dePamphilis C."/>
            <person name="Albert V.A."/>
            <person name="Aono N."/>
            <person name="Aoyama T."/>
            <person name="Ambrose B.A."/>
            <person name="Ashton N.W."/>
            <person name="Axtell M.J."/>
            <person name="Barker E."/>
            <person name="Barker M.S."/>
            <person name="Bennetzen J.L."/>
            <person name="Bonawitz N.D."/>
            <person name="Chapple C."/>
            <person name="Cheng C."/>
            <person name="Correa L.G."/>
            <person name="Dacre M."/>
            <person name="DeBarry J."/>
            <person name="Dreyer I."/>
            <person name="Elias M."/>
            <person name="Engstrom E.M."/>
            <person name="Estelle M."/>
            <person name="Feng L."/>
            <person name="Finet C."/>
            <person name="Floyd S.K."/>
            <person name="Frommer W.B."/>
            <person name="Fujita T."/>
            <person name="Gramzow L."/>
            <person name="Gutensohn M."/>
            <person name="Harholt J."/>
            <person name="Hattori M."/>
            <person name="Heyl A."/>
            <person name="Hirai T."/>
            <person name="Hiwatashi Y."/>
            <person name="Ishikawa M."/>
            <person name="Iwata M."/>
            <person name="Karol K.G."/>
            <person name="Koehler B."/>
            <person name="Kolukisaoglu U."/>
            <person name="Kubo M."/>
            <person name="Kurata T."/>
            <person name="Lalonde S."/>
            <person name="Li K."/>
            <person name="Li Y."/>
            <person name="Litt A."/>
            <person name="Lyons E."/>
            <person name="Manning G."/>
            <person name="Maruyama T."/>
            <person name="Michael T.P."/>
            <person name="Mikami K."/>
            <person name="Miyazaki S."/>
            <person name="Morinaga S."/>
            <person name="Murata T."/>
            <person name="Mueller-Roeber B."/>
            <person name="Nelson D.R."/>
            <person name="Obara M."/>
            <person name="Oguri Y."/>
            <person name="Olmstead R.G."/>
            <person name="Onodera N."/>
            <person name="Petersen B.L."/>
            <person name="Pils B."/>
            <person name="Prigge M."/>
            <person name="Rensing S.A."/>
            <person name="Riano-Pachon D.M."/>
            <person name="Roberts A.W."/>
            <person name="Sato Y."/>
            <person name="Scheller H.V."/>
            <person name="Schulz B."/>
            <person name="Schulz C."/>
            <person name="Shakirov E.V."/>
            <person name="Shibagaki N."/>
            <person name="Shinohara N."/>
            <person name="Shippen D.E."/>
            <person name="Soerensen I."/>
            <person name="Sotooka R."/>
            <person name="Sugimoto N."/>
            <person name="Sugita M."/>
            <person name="Sumikawa N."/>
            <person name="Tanurdzic M."/>
            <person name="Theissen G."/>
            <person name="Ulvskov P."/>
            <person name="Wakazuki S."/>
            <person name="Weng J.K."/>
            <person name="Willats W.W."/>
            <person name="Wipf D."/>
            <person name="Wolf P.G."/>
            <person name="Yang L."/>
            <person name="Zimmer A.D."/>
            <person name="Zhu Q."/>
            <person name="Mitros T."/>
            <person name="Hellsten U."/>
            <person name="Loque D."/>
            <person name="Otillar R."/>
            <person name="Salamov A."/>
            <person name="Schmutz J."/>
            <person name="Shapiro H."/>
            <person name="Lindquist E."/>
            <person name="Lucas S."/>
            <person name="Rokhsar D."/>
            <person name="Grigoriev I.V."/>
        </authorList>
    </citation>
    <scope>NUCLEOTIDE SEQUENCE [LARGE SCALE GENOMIC DNA]</scope>
</reference>
<name>D8SAG3_SELML</name>
<dbReference type="EMBL" id="GL377609">
    <property type="protein sequence ID" value="EFJ18750.1"/>
    <property type="molecule type" value="Genomic_DNA"/>
</dbReference>